<dbReference type="PANTHER" id="PTHR33525">
    <property type="match status" value="1"/>
</dbReference>
<gene>
    <name evidence="4" type="ORF">KJ970_17980</name>
</gene>
<feature type="domain" description="HDOD" evidence="3">
    <location>
        <begin position="142"/>
        <end position="339"/>
    </location>
</feature>
<accession>A0A948RYL0</accession>
<evidence type="ECO:0000259" key="3">
    <source>
        <dbReference type="PROSITE" id="PS51833"/>
    </source>
</evidence>
<dbReference type="AlphaFoldDB" id="A0A948RYL0"/>
<proteinExistence type="predicted"/>
<dbReference type="InterPro" id="IPR001789">
    <property type="entry name" value="Sig_transdc_resp-reg_receiver"/>
</dbReference>
<dbReference type="Pfam" id="PF08668">
    <property type="entry name" value="HDOD"/>
    <property type="match status" value="1"/>
</dbReference>
<dbReference type="PIRSF" id="PIRSF036883">
    <property type="entry name" value="RR_HD-GYP_mod"/>
    <property type="match status" value="1"/>
</dbReference>
<dbReference type="EMBL" id="JAHJDP010000100">
    <property type="protein sequence ID" value="MBU2692811.1"/>
    <property type="molecule type" value="Genomic_DNA"/>
</dbReference>
<organism evidence="4 5">
    <name type="scientific">Eiseniibacteriota bacterium</name>
    <dbReference type="NCBI Taxonomy" id="2212470"/>
    <lineage>
        <taxon>Bacteria</taxon>
        <taxon>Candidatus Eiseniibacteriota</taxon>
    </lineage>
</organism>
<dbReference type="CDD" id="cd00077">
    <property type="entry name" value="HDc"/>
    <property type="match status" value="1"/>
</dbReference>
<evidence type="ECO:0000313" key="4">
    <source>
        <dbReference type="EMBL" id="MBU2692811.1"/>
    </source>
</evidence>
<keyword evidence="1" id="KW-0597">Phosphoprotein</keyword>
<dbReference type="Pfam" id="PF00072">
    <property type="entry name" value="Response_reg"/>
    <property type="match status" value="1"/>
</dbReference>
<dbReference type="InterPro" id="IPR052340">
    <property type="entry name" value="RNase_Y/CdgJ"/>
</dbReference>
<dbReference type="InterPro" id="IPR013976">
    <property type="entry name" value="HDOD"/>
</dbReference>
<dbReference type="InterPro" id="IPR011006">
    <property type="entry name" value="CheY-like_superfamily"/>
</dbReference>
<feature type="domain" description="Response regulatory" evidence="2">
    <location>
        <begin position="6"/>
        <end position="121"/>
    </location>
</feature>
<comment type="caution">
    <text evidence="4">The sequence shown here is derived from an EMBL/GenBank/DDBJ whole genome shotgun (WGS) entry which is preliminary data.</text>
</comment>
<feature type="modified residue" description="4-aspartylphosphate" evidence="1">
    <location>
        <position position="57"/>
    </location>
</feature>
<dbReference type="GO" id="GO:0000160">
    <property type="term" value="P:phosphorelay signal transduction system"/>
    <property type="evidence" value="ECO:0007669"/>
    <property type="project" value="InterPro"/>
</dbReference>
<sequence length="406" mass="44540">MSKESNIIFVDDEPRVLDGIRRMLRPKRNDWKMVFVTGGPEALDLMGQTPFDVIVSDMRMPGMNGVELLNHVRRQFPQTIRIAFSGQASKEMALRCAGPVHQFIPKPTDAKMLIDTIEGACSLHSHLSITSLKVGISQLESLPSLPRPYRALFDQTITPSTPLDQIANVIANDLGLSSKILQLANSAFFSTDARVSKISDAVHQIGFEAIKDLVHTVGILRPIQDDSPVIPHLEEIWHHSLTVADLARRIAAYENAASNVQDDAYLAGMLHNIGALVLATLFPDSYTFGQVSKILDISSGGIAEQVPLETPYAEVGTYLLGLWGFADSILDATAYHHNPSASSTCEFGPLAAVHVARAILLEESGKLQIGLDSHIDHEFVEKIGKIDRISSWRNLLDPNDKQQKAS</sequence>
<dbReference type="PROSITE" id="PS50110">
    <property type="entry name" value="RESPONSE_REGULATORY"/>
    <property type="match status" value="1"/>
</dbReference>
<dbReference type="SUPFAM" id="SSF109604">
    <property type="entry name" value="HD-domain/PDEase-like"/>
    <property type="match status" value="1"/>
</dbReference>
<evidence type="ECO:0000313" key="5">
    <source>
        <dbReference type="Proteomes" id="UP000777784"/>
    </source>
</evidence>
<dbReference type="InterPro" id="IPR014626">
    <property type="entry name" value="Sig_transdc_resp-reg_put"/>
</dbReference>
<dbReference type="CDD" id="cd17569">
    <property type="entry name" value="REC_HupR-like"/>
    <property type="match status" value="1"/>
</dbReference>
<evidence type="ECO:0000259" key="2">
    <source>
        <dbReference type="PROSITE" id="PS50110"/>
    </source>
</evidence>
<dbReference type="SUPFAM" id="SSF52172">
    <property type="entry name" value="CheY-like"/>
    <property type="match status" value="1"/>
</dbReference>
<dbReference type="Proteomes" id="UP000777784">
    <property type="component" value="Unassembled WGS sequence"/>
</dbReference>
<protein>
    <submittedName>
        <fullName evidence="4">HDOD domain-containing protein</fullName>
    </submittedName>
</protein>
<dbReference type="InterPro" id="IPR003607">
    <property type="entry name" value="HD/PDEase_dom"/>
</dbReference>
<dbReference type="SMART" id="SM00448">
    <property type="entry name" value="REC"/>
    <property type="match status" value="1"/>
</dbReference>
<dbReference type="PANTHER" id="PTHR33525:SF3">
    <property type="entry name" value="RIBONUCLEASE Y"/>
    <property type="match status" value="1"/>
</dbReference>
<dbReference type="Gene3D" id="3.40.50.2300">
    <property type="match status" value="1"/>
</dbReference>
<evidence type="ECO:0000256" key="1">
    <source>
        <dbReference type="PROSITE-ProRule" id="PRU00169"/>
    </source>
</evidence>
<reference evidence="4" key="1">
    <citation type="submission" date="2021-05" db="EMBL/GenBank/DDBJ databases">
        <title>Energy efficiency and biological interactions define the core microbiome of deep oligotrophic groundwater.</title>
        <authorList>
            <person name="Mehrshad M."/>
            <person name="Lopez-Fernandez M."/>
            <person name="Bell E."/>
            <person name="Bernier-Latmani R."/>
            <person name="Bertilsson S."/>
            <person name="Dopson M."/>
        </authorList>
    </citation>
    <scope>NUCLEOTIDE SEQUENCE</scope>
    <source>
        <strain evidence="4">Modern_marine.mb.64</strain>
    </source>
</reference>
<dbReference type="Gene3D" id="1.10.3210.10">
    <property type="entry name" value="Hypothetical protein af1432"/>
    <property type="match status" value="1"/>
</dbReference>
<dbReference type="PROSITE" id="PS51833">
    <property type="entry name" value="HDOD"/>
    <property type="match status" value="1"/>
</dbReference>
<name>A0A948RYL0_UNCEI</name>